<dbReference type="Gene3D" id="3.30.420.280">
    <property type="match status" value="1"/>
</dbReference>
<evidence type="ECO:0008006" key="2">
    <source>
        <dbReference type="Google" id="ProtNLM"/>
    </source>
</evidence>
<proteinExistence type="predicted"/>
<name>A0A6J5R2K5_9CAUD</name>
<gene>
    <name evidence="1" type="ORF">UFOVP1167_20</name>
</gene>
<organism evidence="1">
    <name type="scientific">uncultured Caudovirales phage</name>
    <dbReference type="NCBI Taxonomy" id="2100421"/>
    <lineage>
        <taxon>Viruses</taxon>
        <taxon>Duplodnaviria</taxon>
        <taxon>Heunggongvirae</taxon>
        <taxon>Uroviricota</taxon>
        <taxon>Caudoviricetes</taxon>
        <taxon>Peduoviridae</taxon>
        <taxon>Maltschvirus</taxon>
        <taxon>Maltschvirus maltsch</taxon>
    </lineage>
</organism>
<dbReference type="InterPro" id="IPR027417">
    <property type="entry name" value="P-loop_NTPase"/>
</dbReference>
<sequence length="501" mass="56401">MTSWTYVADGAVLREFMSSEKFVRGLRGPIGSGKSVGCCAEIFRRSVLQKKSPDGIRKTRWAVIRNTQPELKTTTIKTWLDWFPEDKFGKFNWAPPFTHRIRKGEIDIEVIFIALDKAEDVKKLLSLELTGVWVNEAREVPKAVVDAATSRVGRYPSERDGGATWSGVIMDTNAPDEDHWWPIMAGDVPPPDWMTDAEIRGMVKPTNWSFFQQPGAMTPVKDKEGVVVSYEMSKARENQKGIKPSYYTNLIQGKSPNWVNVYVCNQYGALSDGKPVYPLFDRNLHVANDAIMAVAGIQTYVGLDFGLTPSAVFAQNVRGRWLILREIVAVDMGIVRFSEVLKRAMTEIGGSFSIWGDPAGDFRAQTDETTPFQILRMAGISARAASSNDVALRIESVNAPLTRLNEKQSGILIDPRCTNLVKGFEGGYHYRRLQVSGERYEETPNKNRFSHVHDALQYLMLGGGEGRKLLHNGEAKVVTKPRLWDVFQRKPTRQPTRLKNW</sequence>
<dbReference type="Gene3D" id="3.40.50.300">
    <property type="entry name" value="P-loop containing nucleotide triphosphate hydrolases"/>
    <property type="match status" value="1"/>
</dbReference>
<protein>
    <recommendedName>
        <fullName evidence="2">Terminase-like family</fullName>
    </recommendedName>
</protein>
<dbReference type="EMBL" id="LR797113">
    <property type="protein sequence ID" value="CAB4187761.1"/>
    <property type="molecule type" value="Genomic_DNA"/>
</dbReference>
<evidence type="ECO:0000313" key="1">
    <source>
        <dbReference type="EMBL" id="CAB4187761.1"/>
    </source>
</evidence>
<accession>A0A6J5R2K5</accession>
<reference evidence="1" key="1">
    <citation type="submission" date="2020-05" db="EMBL/GenBank/DDBJ databases">
        <authorList>
            <person name="Chiriac C."/>
            <person name="Salcher M."/>
            <person name="Ghai R."/>
            <person name="Kavagutti S V."/>
        </authorList>
    </citation>
    <scope>NUCLEOTIDE SEQUENCE</scope>
</reference>